<evidence type="ECO:0000256" key="1">
    <source>
        <dbReference type="SAM" id="Coils"/>
    </source>
</evidence>
<evidence type="ECO:0000313" key="3">
    <source>
        <dbReference type="EMBL" id="SCZ68747.1"/>
    </source>
</evidence>
<dbReference type="EMBL" id="FMWG01000008">
    <property type="protein sequence ID" value="SCZ68747.1"/>
    <property type="molecule type" value="Genomic_DNA"/>
</dbReference>
<protein>
    <submittedName>
        <fullName evidence="3">Methyltransferase, FkbM family</fullName>
    </submittedName>
</protein>
<feature type="domain" description="Methyltransferase FkbM" evidence="2">
    <location>
        <begin position="54"/>
        <end position="201"/>
    </location>
</feature>
<dbReference type="NCBIfam" id="TIGR01444">
    <property type="entry name" value="fkbM_fam"/>
    <property type="match status" value="1"/>
</dbReference>
<feature type="coiled-coil region" evidence="1">
    <location>
        <begin position="5"/>
        <end position="32"/>
    </location>
</feature>
<dbReference type="Proteomes" id="UP000198767">
    <property type="component" value="Unassembled WGS sequence"/>
</dbReference>
<evidence type="ECO:0000259" key="2">
    <source>
        <dbReference type="Pfam" id="PF05050"/>
    </source>
</evidence>
<keyword evidence="3" id="KW-0808">Transferase</keyword>
<dbReference type="GO" id="GO:0008168">
    <property type="term" value="F:methyltransferase activity"/>
    <property type="evidence" value="ECO:0007669"/>
    <property type="project" value="UniProtKB-KW"/>
</dbReference>
<dbReference type="OrthoDB" id="4104638at2"/>
<dbReference type="AlphaFoldDB" id="A0A1G5R3Z8"/>
<gene>
    <name evidence="3" type="ORF">SAMN04488118_10887</name>
</gene>
<organism evidence="3 4">
    <name type="scientific">Epibacterium ulvae</name>
    <dbReference type="NCBI Taxonomy" id="1156985"/>
    <lineage>
        <taxon>Bacteria</taxon>
        <taxon>Pseudomonadati</taxon>
        <taxon>Pseudomonadota</taxon>
        <taxon>Alphaproteobacteria</taxon>
        <taxon>Rhodobacterales</taxon>
        <taxon>Roseobacteraceae</taxon>
        <taxon>Epibacterium</taxon>
    </lineage>
</organism>
<keyword evidence="4" id="KW-1185">Reference proteome</keyword>
<accession>A0A1G5R3Z8</accession>
<dbReference type="PANTHER" id="PTHR34203">
    <property type="entry name" value="METHYLTRANSFERASE, FKBM FAMILY PROTEIN"/>
    <property type="match status" value="1"/>
</dbReference>
<dbReference type="Gene3D" id="3.40.50.150">
    <property type="entry name" value="Vaccinia Virus protein VP39"/>
    <property type="match status" value="1"/>
</dbReference>
<sequence length="232" mass="25596">MGQESSDAQELEERLRNRIKRLRRTAEKSNRRAAAEGFLDGVIATLRPGDLVVDCGANVGSVTLRLAQSGADVVAFEPDPWSFKQLEQATADYDNVTRINAAVGVEAGTLSLYRSGSFEDDRHKESIRSSLMADARSVDASGDAIPVEVIDFPAWLQARLDEGRRIGMVKMDIEGAELDLMEVLLDRGVPDQTGPFLVETHPGLFPKKRARFAALAERAKNYPAKRVNLDWI</sequence>
<evidence type="ECO:0000313" key="4">
    <source>
        <dbReference type="Proteomes" id="UP000198767"/>
    </source>
</evidence>
<dbReference type="InterPro" id="IPR006342">
    <property type="entry name" value="FkbM_mtfrase"/>
</dbReference>
<keyword evidence="3" id="KW-0489">Methyltransferase</keyword>
<dbReference type="Pfam" id="PF05050">
    <property type="entry name" value="Methyltransf_21"/>
    <property type="match status" value="1"/>
</dbReference>
<dbReference type="InterPro" id="IPR029063">
    <property type="entry name" value="SAM-dependent_MTases_sf"/>
</dbReference>
<dbReference type="GO" id="GO:0032259">
    <property type="term" value="P:methylation"/>
    <property type="evidence" value="ECO:0007669"/>
    <property type="project" value="UniProtKB-KW"/>
</dbReference>
<name>A0A1G5R3Z8_9RHOB</name>
<reference evidence="3 4" key="1">
    <citation type="submission" date="2016-10" db="EMBL/GenBank/DDBJ databases">
        <authorList>
            <person name="de Groot N.N."/>
        </authorList>
    </citation>
    <scope>NUCLEOTIDE SEQUENCE [LARGE SCALE GENOMIC DNA]</scope>
    <source>
        <strain evidence="3 4">U95</strain>
    </source>
</reference>
<proteinExistence type="predicted"/>
<dbReference type="RefSeq" id="WP_090219679.1">
    <property type="nucleotide sequence ID" value="NZ_FMWG01000008.1"/>
</dbReference>
<dbReference type="STRING" id="1156985.SAMN04488118_10887"/>
<dbReference type="InterPro" id="IPR052514">
    <property type="entry name" value="SAM-dependent_MTase"/>
</dbReference>
<dbReference type="PANTHER" id="PTHR34203:SF15">
    <property type="entry name" value="SLL1173 PROTEIN"/>
    <property type="match status" value="1"/>
</dbReference>
<keyword evidence="1" id="KW-0175">Coiled coil</keyword>
<dbReference type="SUPFAM" id="SSF53335">
    <property type="entry name" value="S-adenosyl-L-methionine-dependent methyltransferases"/>
    <property type="match status" value="1"/>
</dbReference>